<name>A0AAW2D669_9ROSI</name>
<dbReference type="InterPro" id="IPR044823">
    <property type="entry name" value="ASIL1/2-like"/>
</dbReference>
<accession>A0AAW2D669</accession>
<dbReference type="GO" id="GO:0000976">
    <property type="term" value="F:transcription cis-regulatory region binding"/>
    <property type="evidence" value="ECO:0007669"/>
    <property type="project" value="TreeGrafter"/>
</dbReference>
<evidence type="ECO:0000313" key="1">
    <source>
        <dbReference type="EMBL" id="KAL0005774.1"/>
    </source>
</evidence>
<gene>
    <name evidence="1" type="ORF">SO802_013335</name>
</gene>
<keyword evidence="2" id="KW-1185">Reference proteome</keyword>
<comment type="caution">
    <text evidence="1">The sequence shown here is derived from an EMBL/GenBank/DDBJ whole genome shotgun (WGS) entry which is preliminary data.</text>
</comment>
<dbReference type="PANTHER" id="PTHR31307">
    <property type="entry name" value="TRIHELIX TRANSCRIPTION FACTOR ASIL2"/>
    <property type="match status" value="1"/>
</dbReference>
<dbReference type="EMBL" id="JAZDWU010000004">
    <property type="protein sequence ID" value="KAL0005774.1"/>
    <property type="molecule type" value="Genomic_DNA"/>
</dbReference>
<proteinExistence type="predicted"/>
<evidence type="ECO:0000313" key="2">
    <source>
        <dbReference type="Proteomes" id="UP001459277"/>
    </source>
</evidence>
<reference evidence="1 2" key="1">
    <citation type="submission" date="2024-01" db="EMBL/GenBank/DDBJ databases">
        <title>A telomere-to-telomere, gap-free genome of sweet tea (Lithocarpus litseifolius).</title>
        <authorList>
            <person name="Zhou J."/>
        </authorList>
    </citation>
    <scope>NUCLEOTIDE SEQUENCE [LARGE SCALE GENOMIC DNA]</scope>
    <source>
        <strain evidence="1">Zhou-2022a</strain>
        <tissue evidence="1">Leaf</tissue>
    </source>
</reference>
<dbReference type="PANTHER" id="PTHR31307:SF16">
    <property type="entry name" value="OS05G0560600 PROTEIN"/>
    <property type="match status" value="1"/>
</dbReference>
<dbReference type="AlphaFoldDB" id="A0AAW2D669"/>
<dbReference type="GO" id="GO:0005634">
    <property type="term" value="C:nucleus"/>
    <property type="evidence" value="ECO:0007669"/>
    <property type="project" value="TreeGrafter"/>
</dbReference>
<dbReference type="Proteomes" id="UP001459277">
    <property type="component" value="Unassembled WGS sequence"/>
</dbReference>
<sequence length="73" mass="8157">MGDLTDTLMPSTTHLLPTLALTAPNTATLQSSCLLPIRKDCWSEDATSTLIDCWGRHYMELNHGNLRQKDREG</sequence>
<protein>
    <submittedName>
        <fullName evidence="1">Uncharacterized protein</fullName>
    </submittedName>
</protein>
<organism evidence="1 2">
    <name type="scientific">Lithocarpus litseifolius</name>
    <dbReference type="NCBI Taxonomy" id="425828"/>
    <lineage>
        <taxon>Eukaryota</taxon>
        <taxon>Viridiplantae</taxon>
        <taxon>Streptophyta</taxon>
        <taxon>Embryophyta</taxon>
        <taxon>Tracheophyta</taxon>
        <taxon>Spermatophyta</taxon>
        <taxon>Magnoliopsida</taxon>
        <taxon>eudicotyledons</taxon>
        <taxon>Gunneridae</taxon>
        <taxon>Pentapetalae</taxon>
        <taxon>rosids</taxon>
        <taxon>fabids</taxon>
        <taxon>Fagales</taxon>
        <taxon>Fagaceae</taxon>
        <taxon>Lithocarpus</taxon>
    </lineage>
</organism>